<evidence type="ECO:0000313" key="1">
    <source>
        <dbReference type="EMBL" id="KAK9019438.1"/>
    </source>
</evidence>
<dbReference type="PANTHER" id="PTHR33103">
    <property type="entry name" value="OS01G0153900 PROTEIN"/>
    <property type="match status" value="1"/>
</dbReference>
<reference evidence="1 2" key="1">
    <citation type="journal article" date="2024" name="G3 (Bethesda)">
        <title>Genome assembly of Hibiscus sabdariffa L. provides insights into metabolisms of medicinal natural products.</title>
        <authorList>
            <person name="Kim T."/>
        </authorList>
    </citation>
    <scope>NUCLEOTIDE SEQUENCE [LARGE SCALE GENOMIC DNA]</scope>
    <source>
        <strain evidence="1">TK-2024</strain>
        <tissue evidence="1">Old leaves</tissue>
    </source>
</reference>
<dbReference type="Pfam" id="PF05056">
    <property type="entry name" value="DUF674"/>
    <property type="match status" value="1"/>
</dbReference>
<dbReference type="EMBL" id="JBBPBN010000017">
    <property type="protein sequence ID" value="KAK9019438.1"/>
    <property type="molecule type" value="Genomic_DNA"/>
</dbReference>
<dbReference type="PANTHER" id="PTHR33103:SF19">
    <property type="entry name" value="OS09G0544700 PROTEIN"/>
    <property type="match status" value="1"/>
</dbReference>
<evidence type="ECO:0008006" key="3">
    <source>
        <dbReference type="Google" id="ProtNLM"/>
    </source>
</evidence>
<sequence length="225" mass="24466">MAAEPVSKLSLKLLVDIKSNKVLFAEAGKDFIDFLFNLLFLPVGTVIKLLKTNSMVGSLGSLYKSIESLSETYMQPNQKDSLLNPRAFTSASSVPLLLPYDVAGKVYMCRHYHHNVADDPCAVCPHCKELMSKEVPVVAPDVGREVSDGGFVKGVVTYMVMDDLAVKPMSTISSITMLNKFNVKEVGALQEKVVHFGMGEGLKLLKCSLQSKAVLTSVFLGNMSA</sequence>
<protein>
    <recommendedName>
        <fullName evidence="3">DUF674 domain-containing protein</fullName>
    </recommendedName>
</protein>
<comment type="caution">
    <text evidence="1">The sequence shown here is derived from an EMBL/GenBank/DDBJ whole genome shotgun (WGS) entry which is preliminary data.</text>
</comment>
<name>A0ABR2S2M2_9ROSI</name>
<proteinExistence type="predicted"/>
<dbReference type="InterPro" id="IPR007750">
    <property type="entry name" value="DUF674"/>
</dbReference>
<accession>A0ABR2S2M2</accession>
<evidence type="ECO:0000313" key="2">
    <source>
        <dbReference type="Proteomes" id="UP001396334"/>
    </source>
</evidence>
<gene>
    <name evidence="1" type="ORF">V6N11_053962</name>
</gene>
<keyword evidence="2" id="KW-1185">Reference proteome</keyword>
<dbReference type="Proteomes" id="UP001396334">
    <property type="component" value="Unassembled WGS sequence"/>
</dbReference>
<organism evidence="1 2">
    <name type="scientific">Hibiscus sabdariffa</name>
    <name type="common">roselle</name>
    <dbReference type="NCBI Taxonomy" id="183260"/>
    <lineage>
        <taxon>Eukaryota</taxon>
        <taxon>Viridiplantae</taxon>
        <taxon>Streptophyta</taxon>
        <taxon>Embryophyta</taxon>
        <taxon>Tracheophyta</taxon>
        <taxon>Spermatophyta</taxon>
        <taxon>Magnoliopsida</taxon>
        <taxon>eudicotyledons</taxon>
        <taxon>Gunneridae</taxon>
        <taxon>Pentapetalae</taxon>
        <taxon>rosids</taxon>
        <taxon>malvids</taxon>
        <taxon>Malvales</taxon>
        <taxon>Malvaceae</taxon>
        <taxon>Malvoideae</taxon>
        <taxon>Hibiscus</taxon>
    </lineage>
</organism>